<accession>A0A1H2TPF1</accession>
<dbReference type="EMBL" id="FNNG01000002">
    <property type="protein sequence ID" value="SDW45672.1"/>
    <property type="molecule type" value="Genomic_DNA"/>
</dbReference>
<dbReference type="AlphaFoldDB" id="A0A1H2TPF1"/>
<dbReference type="Pfam" id="PF20434">
    <property type="entry name" value="BD-FAE"/>
    <property type="match status" value="1"/>
</dbReference>
<organism evidence="3 4">
    <name type="scientific">Tepidimicrobium xylanilyticum</name>
    <dbReference type="NCBI Taxonomy" id="1123352"/>
    <lineage>
        <taxon>Bacteria</taxon>
        <taxon>Bacillati</taxon>
        <taxon>Bacillota</taxon>
        <taxon>Tissierellia</taxon>
        <taxon>Tissierellales</taxon>
        <taxon>Tepidimicrobiaceae</taxon>
        <taxon>Tepidimicrobium</taxon>
    </lineage>
</organism>
<evidence type="ECO:0000256" key="1">
    <source>
        <dbReference type="ARBA" id="ARBA00022801"/>
    </source>
</evidence>
<protein>
    <submittedName>
        <fullName evidence="3">Acetyl esterase/lipase</fullName>
    </submittedName>
</protein>
<dbReference type="Gene3D" id="3.40.50.1820">
    <property type="entry name" value="alpha/beta hydrolase"/>
    <property type="match status" value="1"/>
</dbReference>
<sequence length="327" mass="37589">MDKIRKSLRKSYFVVNKIYLFLIFLLLSIEDISLGFYYFLISSFIYLLKVFRSKVPIEVDREFEVKTFVYKKTVNKELKLDLYLPYKAGNKNPLVFFCHGGGWISGFRNQPNNVSWCKFLASKGLAVVSIDYRYGYKNTMEDILSDYTDALNYVKANHNQLSIDKDRIVLMGLSAGGHLSLLYSTYHTNKMNEKEMEGIKGVVAYYPPTNLNHIFTSENKSIFAKFAAMQTLKGRPVDNKAIYDYYSPITWVSPSMVPCLIVHGKLDNVVPFNSSSMFVKALKDNKVKHIFLVHKKGGHSFDTRFKDIGTVTILERTVGFIRKAVNM</sequence>
<evidence type="ECO:0000313" key="3">
    <source>
        <dbReference type="EMBL" id="SDW45672.1"/>
    </source>
</evidence>
<proteinExistence type="predicted"/>
<dbReference type="PANTHER" id="PTHR48081:SF13">
    <property type="entry name" value="ALPHA_BETA HYDROLASE"/>
    <property type="match status" value="1"/>
</dbReference>
<dbReference type="Proteomes" id="UP000198828">
    <property type="component" value="Unassembled WGS sequence"/>
</dbReference>
<dbReference type="InterPro" id="IPR029058">
    <property type="entry name" value="AB_hydrolase_fold"/>
</dbReference>
<gene>
    <name evidence="3" type="ORF">SAMN05660923_00769</name>
</gene>
<reference evidence="3 4" key="1">
    <citation type="submission" date="2016-10" db="EMBL/GenBank/DDBJ databases">
        <authorList>
            <person name="de Groot N.N."/>
        </authorList>
    </citation>
    <scope>NUCLEOTIDE SEQUENCE [LARGE SCALE GENOMIC DNA]</scope>
    <source>
        <strain evidence="3 4">DSM 23310</strain>
    </source>
</reference>
<name>A0A1H2TPF1_9FIRM</name>
<dbReference type="SUPFAM" id="SSF53474">
    <property type="entry name" value="alpha/beta-Hydrolases"/>
    <property type="match status" value="1"/>
</dbReference>
<dbReference type="InterPro" id="IPR050300">
    <property type="entry name" value="GDXG_lipolytic_enzyme"/>
</dbReference>
<evidence type="ECO:0000313" key="4">
    <source>
        <dbReference type="Proteomes" id="UP000198828"/>
    </source>
</evidence>
<dbReference type="PANTHER" id="PTHR48081">
    <property type="entry name" value="AB HYDROLASE SUPERFAMILY PROTEIN C4A8.06C"/>
    <property type="match status" value="1"/>
</dbReference>
<keyword evidence="1" id="KW-0378">Hydrolase</keyword>
<dbReference type="GO" id="GO:0016787">
    <property type="term" value="F:hydrolase activity"/>
    <property type="evidence" value="ECO:0007669"/>
    <property type="project" value="UniProtKB-KW"/>
</dbReference>
<evidence type="ECO:0000259" key="2">
    <source>
        <dbReference type="Pfam" id="PF20434"/>
    </source>
</evidence>
<feature type="domain" description="BD-FAE-like" evidence="2">
    <location>
        <begin position="80"/>
        <end position="282"/>
    </location>
</feature>
<dbReference type="OrthoDB" id="24847at2"/>
<dbReference type="InterPro" id="IPR049492">
    <property type="entry name" value="BD-FAE-like_dom"/>
</dbReference>
<keyword evidence="4" id="KW-1185">Reference proteome</keyword>
<dbReference type="RefSeq" id="WP_093751032.1">
    <property type="nucleotide sequence ID" value="NZ_FNNG01000002.1"/>
</dbReference>